<accession>A0A2K9Z203</accession>
<reference evidence="1 2" key="1">
    <citation type="submission" date="2017-11" db="EMBL/GenBank/DDBJ databases">
        <title>Complete genome of Rhizobium leguminosarum Norway, an ineffective micro-symbiont.</title>
        <authorList>
            <person name="Hoffrichter A."/>
            <person name="Liang J."/>
            <person name="Brachmann A."/>
            <person name="Marin M."/>
        </authorList>
    </citation>
    <scope>NUCLEOTIDE SEQUENCE [LARGE SCALE GENOMIC DNA]</scope>
    <source>
        <strain evidence="1 2">Norway</strain>
    </source>
</reference>
<proteinExistence type="predicted"/>
<name>A0A2K9Z203_RHILE</name>
<organism evidence="1 2">
    <name type="scientific">Rhizobium leguminosarum</name>
    <dbReference type="NCBI Taxonomy" id="384"/>
    <lineage>
        <taxon>Bacteria</taxon>
        <taxon>Pseudomonadati</taxon>
        <taxon>Pseudomonadota</taxon>
        <taxon>Alphaproteobacteria</taxon>
        <taxon>Hyphomicrobiales</taxon>
        <taxon>Rhizobiaceae</taxon>
        <taxon>Rhizobium/Agrobacterium group</taxon>
        <taxon>Rhizobium</taxon>
    </lineage>
</organism>
<dbReference type="AlphaFoldDB" id="A0A2K9Z203"/>
<evidence type="ECO:0000313" key="1">
    <source>
        <dbReference type="EMBL" id="AUW42282.1"/>
    </source>
</evidence>
<gene>
    <name evidence="1" type="ORF">CUJ84_Chr001911</name>
</gene>
<dbReference type="EMBL" id="CP025012">
    <property type="protein sequence ID" value="AUW42282.1"/>
    <property type="molecule type" value="Genomic_DNA"/>
</dbReference>
<dbReference type="Proteomes" id="UP000238523">
    <property type="component" value="Chromosome"/>
</dbReference>
<sequence length="37" mass="3895">MLGGILFLNPLSAQLYELMFQLVDGALIANCAAKALA</sequence>
<protein>
    <submittedName>
        <fullName evidence="1">Uncharacterized protein</fullName>
    </submittedName>
</protein>
<evidence type="ECO:0000313" key="2">
    <source>
        <dbReference type="Proteomes" id="UP000238523"/>
    </source>
</evidence>